<accession>A0A5M3M808</accession>
<sequence length="597" mass="66743">MPREDTQTPPARAKKALPACDSCKHRRVRCDPVPPPASCSRCITKGIRPRVRTGKRIEEAKEMHGTSQSVASPSPVVRAEDAMVDLEITGDLVSHLLLRRVQVYTHTPRAQFFPCFSMMAAFESVGRRLTTLPPRSQTLALAIAATAARISSHPVLLGSGPMPPALSSFFFNPMSIAEDSTYDFGKRRENACEKLRQLALEQAWKSNVLEADGQEALETCYLLYALENRDPTRSKTTNIWATAFVSVLRLAVGSRQIHTFDPETGTYKLPYCPSAPPVRQVSLDQLDPPIHQLSLQASRVEDMNVTVKANSSPDTSSKSPLPLEVIQQELFWYEDYPGPSGMAIRWAINIMQEALASAAYGKICPYTLQDEVMLAGPPPPTPQEILTEEEALEDFQWWDTQNFWAVVRPYTYQITQMALNSFDWSSRQRSGRPFSMTRLREHMSALKPLHAILSLAYTRFTVAFGSEATAMRINAHQPEAIDRHTASRVANRREFSDRQNACLVLGAMTHAMAHVNIPIWTDVEIRLRSWSGKGDVSDAAKWELEQVMVGLRRALLPYACRTLGEDWQGAGGRTSISWLTLRCKLSSQPRDSMLTGL</sequence>
<dbReference type="Proteomes" id="UP000053558">
    <property type="component" value="Unassembled WGS sequence"/>
</dbReference>
<dbReference type="InterPro" id="IPR036864">
    <property type="entry name" value="Zn2-C6_fun-type_DNA-bd_sf"/>
</dbReference>
<protein>
    <recommendedName>
        <fullName evidence="1">Zn(2)-C6 fungal-type domain-containing protein</fullName>
    </recommendedName>
</protein>
<dbReference type="CDD" id="cd00067">
    <property type="entry name" value="GAL4"/>
    <property type="match status" value="1"/>
</dbReference>
<dbReference type="OrthoDB" id="3024556at2759"/>
<dbReference type="AlphaFoldDB" id="A0A5M3M808"/>
<evidence type="ECO:0000313" key="3">
    <source>
        <dbReference type="Proteomes" id="UP000053558"/>
    </source>
</evidence>
<dbReference type="Gene3D" id="4.10.240.10">
    <property type="entry name" value="Zn(2)-C6 fungal-type DNA-binding domain"/>
    <property type="match status" value="1"/>
</dbReference>
<evidence type="ECO:0000259" key="1">
    <source>
        <dbReference type="PROSITE" id="PS50048"/>
    </source>
</evidence>
<reference evidence="3" key="1">
    <citation type="journal article" date="2012" name="Science">
        <title>The Paleozoic origin of enzymatic lignin decomposition reconstructed from 31 fungal genomes.</title>
        <authorList>
            <person name="Floudas D."/>
            <person name="Binder M."/>
            <person name="Riley R."/>
            <person name="Barry K."/>
            <person name="Blanchette R.A."/>
            <person name="Henrissat B."/>
            <person name="Martinez A.T."/>
            <person name="Otillar R."/>
            <person name="Spatafora J.W."/>
            <person name="Yadav J.S."/>
            <person name="Aerts A."/>
            <person name="Benoit I."/>
            <person name="Boyd A."/>
            <person name="Carlson A."/>
            <person name="Copeland A."/>
            <person name="Coutinho P.M."/>
            <person name="de Vries R.P."/>
            <person name="Ferreira P."/>
            <person name="Findley K."/>
            <person name="Foster B."/>
            <person name="Gaskell J."/>
            <person name="Glotzer D."/>
            <person name="Gorecki P."/>
            <person name="Heitman J."/>
            <person name="Hesse C."/>
            <person name="Hori C."/>
            <person name="Igarashi K."/>
            <person name="Jurgens J.A."/>
            <person name="Kallen N."/>
            <person name="Kersten P."/>
            <person name="Kohler A."/>
            <person name="Kuees U."/>
            <person name="Kumar T.K.A."/>
            <person name="Kuo A."/>
            <person name="LaButti K."/>
            <person name="Larrondo L.F."/>
            <person name="Lindquist E."/>
            <person name="Ling A."/>
            <person name="Lombard V."/>
            <person name="Lucas S."/>
            <person name="Lundell T."/>
            <person name="Martin R."/>
            <person name="McLaughlin D.J."/>
            <person name="Morgenstern I."/>
            <person name="Morin E."/>
            <person name="Murat C."/>
            <person name="Nagy L.G."/>
            <person name="Nolan M."/>
            <person name="Ohm R.A."/>
            <person name="Patyshakuliyeva A."/>
            <person name="Rokas A."/>
            <person name="Ruiz-Duenas F.J."/>
            <person name="Sabat G."/>
            <person name="Salamov A."/>
            <person name="Samejima M."/>
            <person name="Schmutz J."/>
            <person name="Slot J.C."/>
            <person name="St John F."/>
            <person name="Stenlid J."/>
            <person name="Sun H."/>
            <person name="Sun S."/>
            <person name="Syed K."/>
            <person name="Tsang A."/>
            <person name="Wiebenga A."/>
            <person name="Young D."/>
            <person name="Pisabarro A."/>
            <person name="Eastwood D.C."/>
            <person name="Martin F."/>
            <person name="Cullen D."/>
            <person name="Grigoriev I.V."/>
            <person name="Hibbett D.S."/>
        </authorList>
    </citation>
    <scope>NUCLEOTIDE SEQUENCE [LARGE SCALE GENOMIC DNA]</scope>
    <source>
        <strain evidence="3">RWD-64-598 SS2</strain>
    </source>
</reference>
<dbReference type="GO" id="GO:0000981">
    <property type="term" value="F:DNA-binding transcription factor activity, RNA polymerase II-specific"/>
    <property type="evidence" value="ECO:0007669"/>
    <property type="project" value="InterPro"/>
</dbReference>
<dbReference type="GeneID" id="19209570"/>
<keyword evidence="3" id="KW-1185">Reference proteome</keyword>
<dbReference type="PROSITE" id="PS50048">
    <property type="entry name" value="ZN2_CY6_FUNGAL_2"/>
    <property type="match status" value="1"/>
</dbReference>
<dbReference type="InterPro" id="IPR001138">
    <property type="entry name" value="Zn2Cys6_DnaBD"/>
</dbReference>
<comment type="caution">
    <text evidence="2">The sequence shown here is derived from an EMBL/GenBank/DDBJ whole genome shotgun (WGS) entry which is preliminary data.</text>
</comment>
<feature type="domain" description="Zn(2)-C6 fungal-type" evidence="1">
    <location>
        <begin position="19"/>
        <end position="47"/>
    </location>
</feature>
<proteinExistence type="predicted"/>
<gene>
    <name evidence="2" type="ORF">CONPUDRAFT_77111</name>
</gene>
<dbReference type="EMBL" id="JH711588">
    <property type="protein sequence ID" value="EIW75412.1"/>
    <property type="molecule type" value="Genomic_DNA"/>
</dbReference>
<organism evidence="2 3">
    <name type="scientific">Coniophora puteana (strain RWD-64-598)</name>
    <name type="common">Brown rot fungus</name>
    <dbReference type="NCBI Taxonomy" id="741705"/>
    <lineage>
        <taxon>Eukaryota</taxon>
        <taxon>Fungi</taxon>
        <taxon>Dikarya</taxon>
        <taxon>Basidiomycota</taxon>
        <taxon>Agaricomycotina</taxon>
        <taxon>Agaricomycetes</taxon>
        <taxon>Agaricomycetidae</taxon>
        <taxon>Boletales</taxon>
        <taxon>Coniophorineae</taxon>
        <taxon>Coniophoraceae</taxon>
        <taxon>Coniophora</taxon>
    </lineage>
</organism>
<name>A0A5M3M808_CONPW</name>
<dbReference type="KEGG" id="cput:CONPUDRAFT_77111"/>
<dbReference type="GO" id="GO:0008270">
    <property type="term" value="F:zinc ion binding"/>
    <property type="evidence" value="ECO:0007669"/>
    <property type="project" value="InterPro"/>
</dbReference>
<evidence type="ECO:0000313" key="2">
    <source>
        <dbReference type="EMBL" id="EIW75412.1"/>
    </source>
</evidence>
<dbReference type="SUPFAM" id="SSF57701">
    <property type="entry name" value="Zn2/Cys6 DNA-binding domain"/>
    <property type="match status" value="1"/>
</dbReference>
<dbReference type="RefSeq" id="XP_007774141.1">
    <property type="nucleotide sequence ID" value="XM_007775951.1"/>
</dbReference>